<evidence type="ECO:0008006" key="3">
    <source>
        <dbReference type="Google" id="ProtNLM"/>
    </source>
</evidence>
<evidence type="ECO:0000313" key="1">
    <source>
        <dbReference type="EMBL" id="KXF80830.1"/>
    </source>
</evidence>
<dbReference type="AlphaFoldDB" id="A0A135I5V4"/>
<dbReference type="Proteomes" id="UP000070529">
    <property type="component" value="Unassembled WGS sequence"/>
</dbReference>
<reference evidence="1 2" key="1">
    <citation type="submission" date="2015-11" db="EMBL/GenBank/DDBJ databases">
        <title>Genomic Taxonomy of the Vibrionaceae.</title>
        <authorList>
            <person name="Gomez-Gil B."/>
            <person name="Enciso-Ibarra J."/>
        </authorList>
    </citation>
    <scope>NUCLEOTIDE SEQUENCE [LARGE SCALE GENOMIC DNA]</scope>
    <source>
        <strain evidence="1 2">CAIM 912</strain>
    </source>
</reference>
<comment type="caution">
    <text evidence="1">The sequence shown here is derived from an EMBL/GenBank/DDBJ whole genome shotgun (WGS) entry which is preliminary data.</text>
</comment>
<accession>A0A135I5V4</accession>
<evidence type="ECO:0000313" key="2">
    <source>
        <dbReference type="Proteomes" id="UP000070529"/>
    </source>
</evidence>
<proteinExistence type="predicted"/>
<organism evidence="1 2">
    <name type="scientific">Enterovibrio coralii</name>
    <dbReference type="NCBI Taxonomy" id="294935"/>
    <lineage>
        <taxon>Bacteria</taxon>
        <taxon>Pseudomonadati</taxon>
        <taxon>Pseudomonadota</taxon>
        <taxon>Gammaproteobacteria</taxon>
        <taxon>Vibrionales</taxon>
        <taxon>Vibrionaceae</taxon>
        <taxon>Enterovibrio</taxon>
    </lineage>
</organism>
<name>A0A135I5V4_9GAMM</name>
<gene>
    <name evidence="1" type="ORF">ATN88_16305</name>
</gene>
<sequence length="146" mass="16466">MNWNEMQPHLQSHDVAIIIGPHRSGKTEFVVQQYGDNSPCIDVNKASKAYSGGNPAILDEEWEEIATRDCPFIAVIDAHTLRSDDLFTLVEMAVETKKKLYMTCFDIEAIPYSELLSQICAAKLSLVRIEMLENKEIYAWSLVGNS</sequence>
<dbReference type="EMBL" id="LNTY01000049">
    <property type="protein sequence ID" value="KXF80830.1"/>
    <property type="molecule type" value="Genomic_DNA"/>
</dbReference>
<keyword evidence="2" id="KW-1185">Reference proteome</keyword>
<protein>
    <recommendedName>
        <fullName evidence="3">AAA family ATPase</fullName>
    </recommendedName>
</protein>